<dbReference type="PANTHER" id="PTHR13430:SF4">
    <property type="entry name" value="AUTOPHAGY-RELATED PROTEIN 13"/>
    <property type="match status" value="1"/>
</dbReference>
<evidence type="ECO:0000259" key="6">
    <source>
        <dbReference type="Pfam" id="PF10033"/>
    </source>
</evidence>
<feature type="domain" description="Autophagy-related protein 13 N-terminal" evidence="6">
    <location>
        <begin position="298"/>
        <end position="427"/>
    </location>
</feature>
<protein>
    <recommendedName>
        <fullName evidence="4">Autophagy-related protein 13</fullName>
    </recommendedName>
</protein>
<evidence type="ECO:0000256" key="1">
    <source>
        <dbReference type="ARBA" id="ARBA00004329"/>
    </source>
</evidence>
<evidence type="ECO:0000256" key="5">
    <source>
        <dbReference type="SAM" id="MobiDB-lite"/>
    </source>
</evidence>
<feature type="compositionally biased region" description="Low complexity" evidence="5">
    <location>
        <begin position="604"/>
        <end position="616"/>
    </location>
</feature>
<dbReference type="InterPro" id="IPR036570">
    <property type="entry name" value="HORMA_dom_sf"/>
</dbReference>
<evidence type="ECO:0000313" key="7">
    <source>
        <dbReference type="EMBL" id="MDE50464.1"/>
    </source>
</evidence>
<feature type="compositionally biased region" description="Polar residues" evidence="5">
    <location>
        <begin position="276"/>
        <end position="295"/>
    </location>
</feature>
<reference evidence="7" key="1">
    <citation type="submission" date="2018-10" db="EMBL/GenBank/DDBJ databases">
        <title>Transcriptome assembly of Aceria tosichella (Wheat curl mite) Type 2.</title>
        <authorList>
            <person name="Scully E.D."/>
            <person name="Geib S.M."/>
            <person name="Palmer N.A."/>
            <person name="Gupta A.K."/>
            <person name="Sarath G."/>
            <person name="Tatineni S."/>
        </authorList>
    </citation>
    <scope>NUCLEOTIDE SEQUENCE</scope>
    <source>
        <strain evidence="7">LincolnNE</strain>
    </source>
</reference>
<evidence type="ECO:0000256" key="2">
    <source>
        <dbReference type="ARBA" id="ARBA00007341"/>
    </source>
</evidence>
<evidence type="ECO:0000256" key="4">
    <source>
        <dbReference type="RuleBase" id="RU361214"/>
    </source>
</evidence>
<dbReference type="EMBL" id="GGYP01005693">
    <property type="protein sequence ID" value="MDE50464.1"/>
    <property type="molecule type" value="Transcribed_RNA"/>
</dbReference>
<sequence>MPKQKSVIGSPSNSLQANGGNLYGLCKDLDKFTRYFIVKAVQVIVQSRLGGGHKMKTDCRPNGNDWFNINISDIVEISDKTKAVLNTEGISVKLNWRVCCEISLKTNDGSKVVLEHWIISNKSYLNSNQKLNNSGQGSPKSYMTTKCSNTTTQHNNLTSSNNSNGAPPLSTINTSANRARTVLFSSPSRNRLNSIGDSSAGGDNNFISSNKLLMGGVTNENADIRPSTSCFTLLGAQLANNNCQSDSNNSITSSPSTYSLNANTTNANNSTQNYQMPASNNSPLTSQQQKTQTLHSSTTSNKTSANSSIYTIYNRMSLLLKTLLTTTHVVPAYRLASRASQTDTCVICYRVYNVPRPNSSFRSSIEDINSESPNRRSLTSTTSLGSIDIREFVGPDELEHFCPILKLGSVKTDISEIDISVCYRTDIRGSNFLSKSHKSKEMYNRILDEDCLAAAKQLLAGNEYNSHDKRYHHHGRHHLKNDSQNSLNHERGGGSFSDNQRTLDFLMNQPLKPAFADASNNGLVAAKQNDSPATDEQQTNGEPSNSNGSELSNGCDLIESVFDGLLKNKYSPNDDDLIDIASNALNKSPIGNGNGNQSPFRNGAVNANKSNKSANAQSEPIQVPCSRRRNHADNHHHSSLTPGSTPKSLTDSYVFVDLNPPFASDEQNDINSFFHGPSPSFSNGSSNLKDIEELTSQLATFEANASQIDDFVDNMCASEDDEEERDENGNREQEFQLCPNMGHV</sequence>
<name>A0A6G1SIX0_9ACAR</name>
<proteinExistence type="inferred from homology"/>
<dbReference type="Gene3D" id="3.30.900.10">
    <property type="entry name" value="HORMA domain"/>
    <property type="match status" value="2"/>
</dbReference>
<dbReference type="GO" id="GO:1990316">
    <property type="term" value="C:Atg1/ULK1 kinase complex"/>
    <property type="evidence" value="ECO:0007669"/>
    <property type="project" value="InterPro"/>
</dbReference>
<dbReference type="GO" id="GO:0000407">
    <property type="term" value="C:phagophore assembly site"/>
    <property type="evidence" value="ECO:0007669"/>
    <property type="project" value="UniProtKB-SubCell"/>
</dbReference>
<comment type="subcellular location">
    <subcellularLocation>
        <location evidence="1">Preautophagosomal structure</location>
    </subcellularLocation>
</comment>
<keyword evidence="3 4" id="KW-0072">Autophagy</keyword>
<dbReference type="PANTHER" id="PTHR13430">
    <property type="match status" value="1"/>
</dbReference>
<dbReference type="AlphaFoldDB" id="A0A6G1SIX0"/>
<dbReference type="GO" id="GO:0034497">
    <property type="term" value="P:protein localization to phagophore assembly site"/>
    <property type="evidence" value="ECO:0007669"/>
    <property type="project" value="TreeGrafter"/>
</dbReference>
<gene>
    <name evidence="7" type="primary">Atg13</name>
    <name evidence="7" type="ORF">g.18301</name>
</gene>
<feature type="region of interest" description="Disordered" evidence="5">
    <location>
        <begin position="244"/>
        <end position="304"/>
    </location>
</feature>
<dbReference type="InterPro" id="IPR018731">
    <property type="entry name" value="Atg13_N"/>
</dbReference>
<feature type="region of interest" description="Disordered" evidence="5">
    <location>
        <begin position="589"/>
        <end position="623"/>
    </location>
</feature>
<dbReference type="GO" id="GO:0005829">
    <property type="term" value="C:cytosol"/>
    <property type="evidence" value="ECO:0007669"/>
    <property type="project" value="TreeGrafter"/>
</dbReference>
<dbReference type="InterPro" id="IPR040182">
    <property type="entry name" value="ATG13"/>
</dbReference>
<feature type="compositionally biased region" description="Basic residues" evidence="5">
    <location>
        <begin position="469"/>
        <end position="479"/>
    </location>
</feature>
<dbReference type="GO" id="GO:0000423">
    <property type="term" value="P:mitophagy"/>
    <property type="evidence" value="ECO:0007669"/>
    <property type="project" value="TreeGrafter"/>
</dbReference>
<feature type="region of interest" description="Disordered" evidence="5">
    <location>
        <begin position="467"/>
        <end position="500"/>
    </location>
</feature>
<feature type="compositionally biased region" description="Low complexity" evidence="5">
    <location>
        <begin position="245"/>
        <end position="275"/>
    </location>
</feature>
<dbReference type="GO" id="GO:0034727">
    <property type="term" value="P:piecemeal microautophagy of the nucleus"/>
    <property type="evidence" value="ECO:0007669"/>
    <property type="project" value="TreeGrafter"/>
</dbReference>
<comment type="similarity">
    <text evidence="2 4">Belongs to the ATG13 family. Metazoan subfamily.</text>
</comment>
<feature type="compositionally biased region" description="Polar residues" evidence="5">
    <location>
        <begin position="526"/>
        <end position="552"/>
    </location>
</feature>
<feature type="compositionally biased region" description="Polar residues" evidence="5">
    <location>
        <begin position="589"/>
        <end position="600"/>
    </location>
</feature>
<dbReference type="Pfam" id="PF10033">
    <property type="entry name" value="ATG13"/>
    <property type="match status" value="1"/>
</dbReference>
<feature type="region of interest" description="Disordered" evidence="5">
    <location>
        <begin position="718"/>
        <end position="744"/>
    </location>
</feature>
<evidence type="ECO:0000256" key="3">
    <source>
        <dbReference type="ARBA" id="ARBA00023006"/>
    </source>
</evidence>
<accession>A0A6G1SIX0</accession>
<feature type="region of interest" description="Disordered" evidence="5">
    <location>
        <begin position="526"/>
        <end position="553"/>
    </location>
</feature>
<organism evidence="7">
    <name type="scientific">Aceria tosichella</name>
    <name type="common">wheat curl mite</name>
    <dbReference type="NCBI Taxonomy" id="561515"/>
    <lineage>
        <taxon>Eukaryota</taxon>
        <taxon>Metazoa</taxon>
        <taxon>Ecdysozoa</taxon>
        <taxon>Arthropoda</taxon>
        <taxon>Chelicerata</taxon>
        <taxon>Arachnida</taxon>
        <taxon>Acari</taxon>
        <taxon>Acariformes</taxon>
        <taxon>Trombidiformes</taxon>
        <taxon>Prostigmata</taxon>
        <taxon>Eupodina</taxon>
        <taxon>Eriophyoidea</taxon>
        <taxon>Eriophyidae</taxon>
        <taxon>Eriophyinae</taxon>
        <taxon>Aceriini</taxon>
        <taxon>Aceria</taxon>
    </lineage>
</organism>